<name>A0ABR5MK23_9BACI</name>
<dbReference type="EMBL" id="LGTK01000018">
    <property type="protein sequence ID" value="KPH76061.1"/>
    <property type="molecule type" value="Genomic_DNA"/>
</dbReference>
<reference evidence="1 2" key="1">
    <citation type="submission" date="2015-07" db="EMBL/GenBank/DDBJ databases">
        <title>High-quality draft genome sequence of Oceanobacillus caeni HM6, a bacillus isolated from a human feces.</title>
        <authorList>
            <person name="Kumar J."/>
            <person name="Verma M.K."/>
            <person name="Pandey R."/>
            <person name="Bhambi M."/>
            <person name="Chauhan N."/>
        </authorList>
    </citation>
    <scope>NUCLEOTIDE SEQUENCE [LARGE SCALE GENOMIC DNA]</scope>
    <source>
        <strain evidence="1 2">HM6</strain>
    </source>
</reference>
<sequence length="107" mass="13515">MWIGSYKMEKNVVPPYYVVDSLRERYYKLFDRLKRKIGDDYEVKLRISYHSESAYIFISKETITYEVSFRNHLKKRRPSYDKGIYLWKYRTWEDCEEYFLKKYWLIF</sequence>
<keyword evidence="2" id="KW-1185">Reference proteome</keyword>
<evidence type="ECO:0000313" key="2">
    <source>
        <dbReference type="Proteomes" id="UP000037854"/>
    </source>
</evidence>
<accession>A0ABR5MK23</accession>
<protein>
    <recommendedName>
        <fullName evidence="3">GIY-YIG nuclease family protein</fullName>
    </recommendedName>
</protein>
<proteinExistence type="predicted"/>
<evidence type="ECO:0000313" key="1">
    <source>
        <dbReference type="EMBL" id="KPH76061.1"/>
    </source>
</evidence>
<dbReference type="Proteomes" id="UP000037854">
    <property type="component" value="Unassembled WGS sequence"/>
</dbReference>
<comment type="caution">
    <text evidence="1">The sequence shown here is derived from an EMBL/GenBank/DDBJ whole genome shotgun (WGS) entry which is preliminary data.</text>
</comment>
<organism evidence="1 2">
    <name type="scientific">Oceanobacillus caeni</name>
    <dbReference type="NCBI Taxonomy" id="405946"/>
    <lineage>
        <taxon>Bacteria</taxon>
        <taxon>Bacillati</taxon>
        <taxon>Bacillota</taxon>
        <taxon>Bacilli</taxon>
        <taxon>Bacillales</taxon>
        <taxon>Bacillaceae</taxon>
        <taxon>Oceanobacillus</taxon>
    </lineage>
</organism>
<dbReference type="RefSeq" id="WP_060668201.1">
    <property type="nucleotide sequence ID" value="NZ_LGTK01000018.1"/>
</dbReference>
<gene>
    <name evidence="1" type="ORF">AFL42_07065</name>
</gene>
<evidence type="ECO:0008006" key="3">
    <source>
        <dbReference type="Google" id="ProtNLM"/>
    </source>
</evidence>